<sequence>MSDILSKVIKVLYDSEPKARHEAVIVIKGILETTTDMQIKCFFPLLTSNLTCAMTSSDFEVQKDSLDLLSLMLETHPNLICHSFNVLYDLLDMVSCPSKRSKRKRALIININSKLTSQDWRMKVMTQVRGFLRAVLASMNKLSENVEDEQEVYWDGKTPLYLPIYAGGGLKPLDVEQLSRVESTLNYCWKPEAVKQFISDIIPVLIDIFNEEVSEFASCLTKGYVLSLKSAESVQIVLQIFAILGEWIKIADADTE</sequence>
<feature type="domain" description="Pre-rRNA-processing protein Ipi1 N-terminal" evidence="1">
    <location>
        <begin position="38"/>
        <end position="132"/>
    </location>
</feature>
<protein>
    <submittedName>
        <fullName evidence="2">Testis-expressed sequence 10 protein-like protein</fullName>
    </submittedName>
</protein>
<gene>
    <name evidence="2" type="ORF">X975_10448</name>
</gene>
<dbReference type="STRING" id="407821.A0A087TIG3"/>
<evidence type="ECO:0000259" key="1">
    <source>
        <dbReference type="Pfam" id="PF12333"/>
    </source>
</evidence>
<evidence type="ECO:0000313" key="3">
    <source>
        <dbReference type="Proteomes" id="UP000054359"/>
    </source>
</evidence>
<reference evidence="2 3" key="1">
    <citation type="submission" date="2013-11" db="EMBL/GenBank/DDBJ databases">
        <title>Genome sequencing of Stegodyphus mimosarum.</title>
        <authorList>
            <person name="Bechsgaard J."/>
        </authorList>
    </citation>
    <scope>NUCLEOTIDE SEQUENCE [LARGE SCALE GENOMIC DNA]</scope>
</reference>
<proteinExistence type="predicted"/>
<dbReference type="AlphaFoldDB" id="A0A087TIG3"/>
<dbReference type="Pfam" id="PF12333">
    <property type="entry name" value="Ipi1_N"/>
    <property type="match status" value="1"/>
</dbReference>
<keyword evidence="3" id="KW-1185">Reference proteome</keyword>
<feature type="non-terminal residue" evidence="2">
    <location>
        <position position="256"/>
    </location>
</feature>
<dbReference type="Proteomes" id="UP000054359">
    <property type="component" value="Unassembled WGS sequence"/>
</dbReference>
<organism evidence="2 3">
    <name type="scientific">Stegodyphus mimosarum</name>
    <name type="common">African social velvet spider</name>
    <dbReference type="NCBI Taxonomy" id="407821"/>
    <lineage>
        <taxon>Eukaryota</taxon>
        <taxon>Metazoa</taxon>
        <taxon>Ecdysozoa</taxon>
        <taxon>Arthropoda</taxon>
        <taxon>Chelicerata</taxon>
        <taxon>Arachnida</taxon>
        <taxon>Araneae</taxon>
        <taxon>Araneomorphae</taxon>
        <taxon>Entelegynae</taxon>
        <taxon>Eresoidea</taxon>
        <taxon>Eresidae</taxon>
        <taxon>Stegodyphus</taxon>
    </lineage>
</organism>
<dbReference type="InterPro" id="IPR016024">
    <property type="entry name" value="ARM-type_fold"/>
</dbReference>
<dbReference type="SUPFAM" id="SSF48371">
    <property type="entry name" value="ARM repeat"/>
    <property type="match status" value="1"/>
</dbReference>
<name>A0A087TIG3_STEMI</name>
<dbReference type="InterPro" id="IPR024679">
    <property type="entry name" value="Ipi1_N"/>
</dbReference>
<dbReference type="OrthoDB" id="6423239at2759"/>
<evidence type="ECO:0000313" key="2">
    <source>
        <dbReference type="EMBL" id="KFM64902.1"/>
    </source>
</evidence>
<accession>A0A087TIG3</accession>
<dbReference type="EMBL" id="KK115354">
    <property type="protein sequence ID" value="KFM64902.1"/>
    <property type="molecule type" value="Genomic_DNA"/>
</dbReference>